<feature type="transmembrane region" description="Helical" evidence="9">
    <location>
        <begin position="72"/>
        <end position="92"/>
    </location>
</feature>
<evidence type="ECO:0000256" key="8">
    <source>
        <dbReference type="SAM" id="MobiDB-lite"/>
    </source>
</evidence>
<proteinExistence type="inferred from homology"/>
<dbReference type="VEuPathDB" id="TriTrypDB:TCSYLVIO_001510"/>
<reference evidence="11 12" key="1">
    <citation type="journal article" date="2018" name="Microb. Genom.">
        <title>Expanding an expanded genome: long-read sequencing of Trypanosoma cruzi.</title>
        <authorList>
            <person name="Berna L."/>
            <person name="Rodriguez M."/>
            <person name="Chiribao M.L."/>
            <person name="Parodi-Talice A."/>
            <person name="Pita S."/>
            <person name="Rijo G."/>
            <person name="Alvarez-Valin F."/>
            <person name="Robello C."/>
        </authorList>
    </citation>
    <scope>NUCLEOTIDE SEQUENCE [LARGE SCALE GENOMIC DNA]</scope>
    <source>
        <strain evidence="11 12">Dm28c</strain>
    </source>
</reference>
<accession>A0A2V2VEK1</accession>
<evidence type="ECO:0000256" key="3">
    <source>
        <dbReference type="ARBA" id="ARBA00022448"/>
    </source>
</evidence>
<dbReference type="EMBL" id="PRFA01000028">
    <property type="protein sequence ID" value="PWU94022.1"/>
    <property type="molecule type" value="Genomic_DNA"/>
</dbReference>
<keyword evidence="6 9" id="KW-0472">Membrane</keyword>
<evidence type="ECO:0000256" key="1">
    <source>
        <dbReference type="ARBA" id="ARBA00004141"/>
    </source>
</evidence>
<feature type="transmembrane region" description="Helical" evidence="9">
    <location>
        <begin position="162"/>
        <end position="185"/>
    </location>
</feature>
<keyword evidence="3 7" id="KW-0813">Transport</keyword>
<dbReference type="InterPro" id="IPR036259">
    <property type="entry name" value="MFS_trans_sf"/>
</dbReference>
<dbReference type="VEuPathDB" id="TriTrypDB:TcCL_NonESM13234"/>
<feature type="transmembrane region" description="Helical" evidence="9">
    <location>
        <begin position="377"/>
        <end position="399"/>
    </location>
</feature>
<evidence type="ECO:0000313" key="11">
    <source>
        <dbReference type="EMBL" id="PWU94022.1"/>
    </source>
</evidence>
<feature type="compositionally biased region" description="Polar residues" evidence="8">
    <location>
        <begin position="469"/>
        <end position="486"/>
    </location>
</feature>
<feature type="transmembrane region" description="Helical" evidence="9">
    <location>
        <begin position="341"/>
        <end position="365"/>
    </location>
</feature>
<feature type="transmembrane region" description="Helical" evidence="9">
    <location>
        <begin position="41"/>
        <end position="60"/>
    </location>
</feature>
<evidence type="ECO:0000256" key="7">
    <source>
        <dbReference type="RuleBase" id="RU003346"/>
    </source>
</evidence>
<dbReference type="SUPFAM" id="SSF103473">
    <property type="entry name" value="MFS general substrate transporter"/>
    <property type="match status" value="1"/>
</dbReference>
<feature type="transmembrane region" description="Helical" evidence="9">
    <location>
        <begin position="98"/>
        <end position="120"/>
    </location>
</feature>
<dbReference type="VEuPathDB" id="TriTrypDB:Tc_MARK_350"/>
<evidence type="ECO:0000256" key="2">
    <source>
        <dbReference type="ARBA" id="ARBA00010992"/>
    </source>
</evidence>
<protein>
    <submittedName>
        <fullName evidence="11">Putative sugar transporter</fullName>
    </submittedName>
</protein>
<sequence length="486" mass="52388">MRLSIKFFAALGGFLFGYDTSVINGALFQMKDYFGFSEHSWKAGLIVSIAVIGAFVGAFIPGIASLRFGRRTCIAMADLLFAAGSLLMAVAVNVEMVLVGRAVVGLGIGISSVTVPVYLSEITSAESRGATVVFNGVSLTGAQFIASVVTALLVQFTSIKVGWRVALGLGALPAIVQLVGLVFFLPESPRWLLAKGDRENAFKLAERFEVDICRSDGSECSENFAINYSGIFKKAIRRRLLIGCMLHVLQQASGINTIMYYSAVILYDAGFKDPKTPVILSIPLAGINAVSTISGLFTVDRWGRRILLQISANACLVITIAMTAVGFFLGNQIPYSIGGWVFLSLLGVYLIFFAPGLGAMPWVIMGEIFPNHLRSTAASLATMCNWASNALVSQVFPILMGSIGVGGTFSVICGCIAFAAVFIQLFVVETKGLTLEEIDLLFNRKNEEEITSENGTNEENFSREENYLNRGNRTGTENNSDPRPFA</sequence>
<keyword evidence="5 9" id="KW-1133">Transmembrane helix</keyword>
<dbReference type="InterPro" id="IPR050814">
    <property type="entry name" value="Myo-inositol_Transporter"/>
</dbReference>
<dbReference type="VEuPathDB" id="TriTrypDB:C4B63_28g96"/>
<evidence type="ECO:0000256" key="6">
    <source>
        <dbReference type="ARBA" id="ARBA00023136"/>
    </source>
</evidence>
<dbReference type="Gene3D" id="1.20.1250.20">
    <property type="entry name" value="MFS general substrate transporter like domains"/>
    <property type="match status" value="1"/>
</dbReference>
<dbReference type="VEuPathDB" id="TriTrypDB:TcCLB.505183.130"/>
<feature type="transmembrane region" description="Helical" evidence="9">
    <location>
        <begin position="278"/>
        <end position="299"/>
    </location>
</feature>
<dbReference type="PROSITE" id="PS00216">
    <property type="entry name" value="SUGAR_TRANSPORT_1"/>
    <property type="match status" value="1"/>
</dbReference>
<dbReference type="VEuPathDB" id="TriTrypDB:TcBrA4_0009010"/>
<dbReference type="InterPro" id="IPR005828">
    <property type="entry name" value="MFS_sugar_transport-like"/>
</dbReference>
<dbReference type="PANTHER" id="PTHR48020">
    <property type="entry name" value="PROTON MYO-INOSITOL COTRANSPORTER"/>
    <property type="match status" value="1"/>
</dbReference>
<evidence type="ECO:0000256" key="9">
    <source>
        <dbReference type="SAM" id="Phobius"/>
    </source>
</evidence>
<dbReference type="VEuPathDB" id="TriTrypDB:TCDM_00826"/>
<keyword evidence="11" id="KW-0762">Sugar transport</keyword>
<comment type="similarity">
    <text evidence="2 7">Belongs to the major facilitator superfamily. Sugar transporter (TC 2.A.1.1) family.</text>
</comment>
<feature type="region of interest" description="Disordered" evidence="8">
    <location>
        <begin position="451"/>
        <end position="486"/>
    </location>
</feature>
<evidence type="ECO:0000256" key="4">
    <source>
        <dbReference type="ARBA" id="ARBA00022692"/>
    </source>
</evidence>
<dbReference type="GO" id="GO:0022857">
    <property type="term" value="F:transmembrane transporter activity"/>
    <property type="evidence" value="ECO:0007669"/>
    <property type="project" value="InterPro"/>
</dbReference>
<dbReference type="VEuPathDB" id="TriTrypDB:TcYC6_0081570"/>
<comment type="subcellular location">
    <subcellularLocation>
        <location evidence="1">Membrane</location>
        <topology evidence="1">Multi-pass membrane protein</topology>
    </subcellularLocation>
</comment>
<feature type="transmembrane region" description="Helical" evidence="9">
    <location>
        <begin position="405"/>
        <end position="428"/>
    </location>
</feature>
<dbReference type="InterPro" id="IPR003663">
    <property type="entry name" value="Sugar/inositol_transpt"/>
</dbReference>
<evidence type="ECO:0000256" key="5">
    <source>
        <dbReference type="ARBA" id="ARBA00022989"/>
    </source>
</evidence>
<organism evidence="11 12">
    <name type="scientific">Trypanosoma cruzi</name>
    <dbReference type="NCBI Taxonomy" id="5693"/>
    <lineage>
        <taxon>Eukaryota</taxon>
        <taxon>Discoba</taxon>
        <taxon>Euglenozoa</taxon>
        <taxon>Kinetoplastea</taxon>
        <taxon>Metakinetoplastina</taxon>
        <taxon>Trypanosomatida</taxon>
        <taxon>Trypanosomatidae</taxon>
        <taxon>Trypanosoma</taxon>
        <taxon>Schizotrypanum</taxon>
    </lineage>
</organism>
<dbReference type="PANTHER" id="PTHR48020:SF12">
    <property type="entry name" value="PROTON MYO-INOSITOL COTRANSPORTER"/>
    <property type="match status" value="1"/>
</dbReference>
<feature type="transmembrane region" description="Helical" evidence="9">
    <location>
        <begin position="240"/>
        <end position="266"/>
    </location>
</feature>
<dbReference type="InterPro" id="IPR005829">
    <property type="entry name" value="Sugar_transporter_CS"/>
</dbReference>
<dbReference type="Pfam" id="PF00083">
    <property type="entry name" value="Sugar_tr"/>
    <property type="match status" value="1"/>
</dbReference>
<keyword evidence="4 9" id="KW-0812">Transmembrane</keyword>
<dbReference type="PRINTS" id="PR00171">
    <property type="entry name" value="SUGRTRNSPORT"/>
</dbReference>
<name>A0A2V2VEK1_TRYCR</name>
<dbReference type="Proteomes" id="UP000246121">
    <property type="component" value="Unassembled WGS sequence"/>
</dbReference>
<dbReference type="PROSITE" id="PS50850">
    <property type="entry name" value="MFS"/>
    <property type="match status" value="1"/>
</dbReference>
<comment type="caution">
    <text evidence="11">The sequence shown here is derived from an EMBL/GenBank/DDBJ whole genome shotgun (WGS) entry which is preliminary data.</text>
</comment>
<dbReference type="GO" id="GO:0016020">
    <property type="term" value="C:membrane"/>
    <property type="evidence" value="ECO:0007669"/>
    <property type="project" value="UniProtKB-SubCell"/>
</dbReference>
<evidence type="ECO:0000259" key="10">
    <source>
        <dbReference type="PROSITE" id="PS50850"/>
    </source>
</evidence>
<gene>
    <name evidence="11" type="ORF">C4B63_28g96</name>
</gene>
<feature type="transmembrane region" description="Helical" evidence="9">
    <location>
        <begin position="132"/>
        <end position="156"/>
    </location>
</feature>
<dbReference type="VEuPathDB" id="TriTrypDB:ECC02_003463"/>
<dbReference type="PROSITE" id="PS00217">
    <property type="entry name" value="SUGAR_TRANSPORT_2"/>
    <property type="match status" value="1"/>
</dbReference>
<dbReference type="VEuPathDB" id="TriTrypDB:TcG_00729"/>
<dbReference type="AlphaFoldDB" id="A0A2V2VEK1"/>
<dbReference type="VEuPathDB" id="TriTrypDB:C3747_69g165"/>
<dbReference type="NCBIfam" id="TIGR00879">
    <property type="entry name" value="SP"/>
    <property type="match status" value="1"/>
</dbReference>
<evidence type="ECO:0000313" key="12">
    <source>
        <dbReference type="Proteomes" id="UP000246121"/>
    </source>
</evidence>
<feature type="domain" description="Major facilitator superfamily (MFS) profile" evidence="10">
    <location>
        <begin position="5"/>
        <end position="431"/>
    </location>
</feature>
<dbReference type="InterPro" id="IPR020846">
    <property type="entry name" value="MFS_dom"/>
</dbReference>
<feature type="transmembrane region" description="Helical" evidence="9">
    <location>
        <begin position="306"/>
        <end position="329"/>
    </location>
</feature>